<sequence>MEAFKKLKKHAVVVLLNTKVNSVYDHISPIVGGGLGDPKMGNLIPKAVVVSPDMTTMYGSIAYKQMKASKNFTELNKKVEAALEGKPAGAQPEPQWYVKAGKGSFYKGNMVNLKKNKKNQQIIVLKERSGKVLNVPLGKLTPLAQKMALGQVADKADDKPSAAAELEMESWESAKGGKSIKATFVSLSGGKITLKKDNGQEVTFDLTLLSDKSQSRARELAANN</sequence>
<name>A0AAT9FLM6_9BACT</name>
<protein>
    <submittedName>
        <fullName evidence="1">Uncharacterized protein</fullName>
    </submittedName>
</protein>
<gene>
    <name evidence="1" type="ORF">NT6N_18930</name>
</gene>
<organism evidence="1">
    <name type="scientific">Oceaniferula spumae</name>
    <dbReference type="NCBI Taxonomy" id="2979115"/>
    <lineage>
        <taxon>Bacteria</taxon>
        <taxon>Pseudomonadati</taxon>
        <taxon>Verrucomicrobiota</taxon>
        <taxon>Verrucomicrobiia</taxon>
        <taxon>Verrucomicrobiales</taxon>
        <taxon>Verrucomicrobiaceae</taxon>
        <taxon>Oceaniferula</taxon>
    </lineage>
</organism>
<dbReference type="EMBL" id="AP026866">
    <property type="protein sequence ID" value="BDS06853.1"/>
    <property type="molecule type" value="Genomic_DNA"/>
</dbReference>
<evidence type="ECO:0000313" key="1">
    <source>
        <dbReference type="EMBL" id="BDS06853.1"/>
    </source>
</evidence>
<reference evidence="1" key="1">
    <citation type="submission" date="2024-07" db="EMBL/GenBank/DDBJ databases">
        <title>Complete genome sequence of Verrucomicrobiaceae bacterium NT6N.</title>
        <authorList>
            <person name="Huang C."/>
            <person name="Takami H."/>
            <person name="Hamasaki K."/>
        </authorList>
    </citation>
    <scope>NUCLEOTIDE SEQUENCE</scope>
    <source>
        <strain evidence="1">NT6N</strain>
    </source>
</reference>
<proteinExistence type="predicted"/>
<dbReference type="KEGG" id="osu:NT6N_18930"/>
<accession>A0AAT9FLM6</accession>
<dbReference type="Gene3D" id="2.30.30.700">
    <property type="entry name" value="SLA1 homology domain 1"/>
    <property type="match status" value="1"/>
</dbReference>
<dbReference type="AlphaFoldDB" id="A0AAT9FLM6"/>